<dbReference type="Pfam" id="PF14588">
    <property type="entry name" value="YjgF_endoribonc"/>
    <property type="match status" value="1"/>
</dbReference>
<sequence length="160" mass="17244">MNTVKHKIIEALTELGLTLPDAPKPGGSYVSVNVRGTVAYVAIQFPIQGDTYLYTGKFGKDLSIQDGYDAARLCALNTLAQIDKYIGFENILGLNHMDLYYQAAEGWDEGPLVANGASELFAYALDSAGIHSRAILGVQSLPRNFSVGITTSFTLIHSSI</sequence>
<dbReference type="AlphaFoldDB" id="A0A6C0GQJ9"/>
<dbReference type="PANTHER" id="PTHR43760">
    <property type="entry name" value="ENDORIBONUCLEASE-RELATED"/>
    <property type="match status" value="1"/>
</dbReference>
<keyword evidence="3" id="KW-1185">Reference proteome</keyword>
<evidence type="ECO:0000313" key="3">
    <source>
        <dbReference type="Proteomes" id="UP000480178"/>
    </source>
</evidence>
<dbReference type="EMBL" id="CP048222">
    <property type="protein sequence ID" value="QHT70346.1"/>
    <property type="molecule type" value="Genomic_DNA"/>
</dbReference>
<evidence type="ECO:0000259" key="1">
    <source>
        <dbReference type="Pfam" id="PF14588"/>
    </source>
</evidence>
<dbReference type="Gene3D" id="3.30.1330.40">
    <property type="entry name" value="RutC-like"/>
    <property type="match status" value="1"/>
</dbReference>
<feature type="domain" description="Endoribonuclease L-PSP/chorismate mutase-like" evidence="1">
    <location>
        <begin position="13"/>
        <end position="144"/>
    </location>
</feature>
<name>A0A6C0GQJ9_9BACT</name>
<dbReference type="KEGG" id="rhoz:GXP67_28675"/>
<dbReference type="InterPro" id="IPR035959">
    <property type="entry name" value="RutC-like_sf"/>
</dbReference>
<dbReference type="PANTHER" id="PTHR43760:SF1">
    <property type="entry name" value="ENDORIBONUCLEASE L-PSP_CHORISMATE MUTASE-LIKE DOMAIN-CONTAINING PROTEIN"/>
    <property type="match status" value="1"/>
</dbReference>
<dbReference type="Proteomes" id="UP000480178">
    <property type="component" value="Chromosome"/>
</dbReference>
<proteinExistence type="predicted"/>
<evidence type="ECO:0000313" key="2">
    <source>
        <dbReference type="EMBL" id="QHT70346.1"/>
    </source>
</evidence>
<dbReference type="CDD" id="cd02199">
    <property type="entry name" value="YjgF_YER057c_UK114_like_1"/>
    <property type="match status" value="1"/>
</dbReference>
<protein>
    <submittedName>
        <fullName evidence="2">RidA family protein</fullName>
    </submittedName>
</protein>
<dbReference type="SUPFAM" id="SSF55298">
    <property type="entry name" value="YjgF-like"/>
    <property type="match status" value="1"/>
</dbReference>
<gene>
    <name evidence="2" type="ORF">GXP67_28675</name>
</gene>
<dbReference type="InterPro" id="IPR013813">
    <property type="entry name" value="Endoribo_LPSP/chorism_mut-like"/>
</dbReference>
<reference evidence="2 3" key="1">
    <citation type="submission" date="2020-01" db="EMBL/GenBank/DDBJ databases">
        <authorList>
            <person name="Kim M.K."/>
        </authorList>
    </citation>
    <scope>NUCLEOTIDE SEQUENCE [LARGE SCALE GENOMIC DNA]</scope>
    <source>
        <strain evidence="2 3">172606-1</strain>
    </source>
</reference>
<organism evidence="2 3">
    <name type="scientific">Rhodocytophaga rosea</name>
    <dbReference type="NCBI Taxonomy" id="2704465"/>
    <lineage>
        <taxon>Bacteria</taxon>
        <taxon>Pseudomonadati</taxon>
        <taxon>Bacteroidota</taxon>
        <taxon>Cytophagia</taxon>
        <taxon>Cytophagales</taxon>
        <taxon>Rhodocytophagaceae</taxon>
        <taxon>Rhodocytophaga</taxon>
    </lineage>
</organism>
<accession>A0A6C0GQJ9</accession>
<dbReference type="RefSeq" id="WP_162446325.1">
    <property type="nucleotide sequence ID" value="NZ_CP048222.1"/>
</dbReference>